<dbReference type="GO" id="GO:0017038">
    <property type="term" value="P:protein import"/>
    <property type="evidence" value="ECO:0007669"/>
    <property type="project" value="InterPro"/>
</dbReference>
<comment type="function">
    <text evidence="5">Part of the Tol-Pal system, which plays a role in outer membrane invagination during cell division and is important for maintaining outer membrane integrity.</text>
</comment>
<reference evidence="8 9" key="1">
    <citation type="submission" date="2015-01" db="EMBL/GenBank/DDBJ databases">
        <title>Genome of Sphingomonas taxi strain 30a.</title>
        <authorList>
            <person name="Eevers N."/>
            <person name="Van Hamme J."/>
            <person name="Bottos E."/>
            <person name="Weyens N."/>
            <person name="Vangronsveld J."/>
        </authorList>
    </citation>
    <scope>NUCLEOTIDE SEQUENCE [LARGE SCALE GENOMIC DNA]</scope>
    <source>
        <strain evidence="8 9">30a</strain>
    </source>
</reference>
<dbReference type="EMBL" id="JXTP01000083">
    <property type="protein sequence ID" value="KIU26273.1"/>
    <property type="molecule type" value="Genomic_DNA"/>
</dbReference>
<dbReference type="InterPro" id="IPR011042">
    <property type="entry name" value="6-blade_b-propeller_TolB-like"/>
</dbReference>
<dbReference type="Proteomes" id="UP000033203">
    <property type="component" value="Unassembled WGS sequence"/>
</dbReference>
<sequence precursor="true">MVMIRSLLVALSVTVALPALTLPALAQQAPASAQSAAAAPAPQDQAAPAGQTPAPLEVSVTGGVSAPMPIAIPAMPTAEVVDTPAGRTDALGRQMADIIANDLRNSGLFTPLGANQLRPVGFQEVNAPAFDYWGGTGAQALVQGFVRANGDGNLTIGCYLYDVFSKIELKRTGFVVAPSDWRRAGHKCADMVYARLTGEGPYFDSRVVYVSETGPKAKRIKRLAIMDQDGANHRFLTNGQSIVLTPRFAPNQQSIVFMSYENDKPAIYVYDLGSGRPRRVVQNVSLTFAPRFSPDGRWILFSMAQNGNTDIYRVSSQGGTPQRLTTSPGIDTGGSYSPDGSRIVFESDRSGGQQIYVMNADGSGQQRISFGGGRYATPVWSPRGDLIAFTKLGGNFRIGIMSPSGSGEKILTDGWQDEGPSWSPNGRVITFYRSTPGSSGKADLWMVDLTGQVERKIPTPLDGSDPAWGPLRP</sequence>
<dbReference type="SUPFAM" id="SSF69304">
    <property type="entry name" value="Tricorn protease N-terminal domain"/>
    <property type="match status" value="1"/>
</dbReference>
<name>A0A0D1JYH2_9SPHN</name>
<dbReference type="InterPro" id="IPR007195">
    <property type="entry name" value="TolB_N"/>
</dbReference>
<dbReference type="GO" id="GO:0051301">
    <property type="term" value="P:cell division"/>
    <property type="evidence" value="ECO:0007669"/>
    <property type="project" value="UniProtKB-UniRule"/>
</dbReference>
<feature type="domain" description="TolB N-terminal" evidence="7">
    <location>
        <begin position="56"/>
        <end position="166"/>
    </location>
</feature>
<evidence type="ECO:0000256" key="5">
    <source>
        <dbReference type="HAMAP-Rule" id="MF_00671"/>
    </source>
</evidence>
<feature type="compositionally biased region" description="Polar residues" evidence="6">
    <location>
        <begin position="313"/>
        <end position="329"/>
    </location>
</feature>
<dbReference type="PANTHER" id="PTHR36842:SF1">
    <property type="entry name" value="PROTEIN TOLB"/>
    <property type="match status" value="1"/>
</dbReference>
<feature type="region of interest" description="Disordered" evidence="6">
    <location>
        <begin position="313"/>
        <end position="337"/>
    </location>
</feature>
<comment type="subunit">
    <text evidence="5">The Tol-Pal system is composed of five core proteins: the inner membrane proteins TolA, TolQ and TolR, the periplasmic protein TolB and the outer membrane protein Pal. They form a network linking the inner and outer membranes and the peptidoglycan layer.</text>
</comment>
<feature type="signal peptide" evidence="5">
    <location>
        <begin position="1"/>
        <end position="26"/>
    </location>
</feature>
<evidence type="ECO:0000313" key="8">
    <source>
        <dbReference type="EMBL" id="KIU26273.1"/>
    </source>
</evidence>
<dbReference type="InterPro" id="IPR011659">
    <property type="entry name" value="WD40"/>
</dbReference>
<dbReference type="Gene3D" id="2.120.10.30">
    <property type="entry name" value="TolB, C-terminal domain"/>
    <property type="match status" value="1"/>
</dbReference>
<dbReference type="PANTHER" id="PTHR36842">
    <property type="entry name" value="PROTEIN TOLB HOMOLOG"/>
    <property type="match status" value="1"/>
</dbReference>
<comment type="subcellular location">
    <subcellularLocation>
        <location evidence="1 5">Periplasm</location>
    </subcellularLocation>
</comment>
<evidence type="ECO:0000256" key="6">
    <source>
        <dbReference type="SAM" id="MobiDB-lite"/>
    </source>
</evidence>
<dbReference type="PATRIC" id="fig|1549858.7.peg.2292"/>
<keyword evidence="3 5" id="KW-0732">Signal</keyword>
<proteinExistence type="inferred from homology"/>
<dbReference type="Pfam" id="PF07676">
    <property type="entry name" value="PD40"/>
    <property type="match status" value="4"/>
</dbReference>
<dbReference type="Pfam" id="PF04052">
    <property type="entry name" value="TolB_N"/>
    <property type="match status" value="1"/>
</dbReference>
<comment type="similarity">
    <text evidence="2 5">Belongs to the TolB family.</text>
</comment>
<evidence type="ECO:0000256" key="2">
    <source>
        <dbReference type="ARBA" id="ARBA00009820"/>
    </source>
</evidence>
<keyword evidence="4 5" id="KW-0574">Periplasm</keyword>
<evidence type="ECO:0000256" key="1">
    <source>
        <dbReference type="ARBA" id="ARBA00004418"/>
    </source>
</evidence>
<protein>
    <recommendedName>
        <fullName evidence="5">Tol-Pal system protein TolB</fullName>
    </recommendedName>
</protein>
<comment type="caution">
    <text evidence="8">The sequence shown here is derived from an EMBL/GenBank/DDBJ whole genome shotgun (WGS) entry which is preliminary data.</text>
</comment>
<dbReference type="AlphaFoldDB" id="A0A0D1JYH2"/>
<dbReference type="GO" id="GO:0042597">
    <property type="term" value="C:periplasmic space"/>
    <property type="evidence" value="ECO:0007669"/>
    <property type="project" value="UniProtKB-SubCell"/>
</dbReference>
<dbReference type="Gene3D" id="3.40.50.10070">
    <property type="entry name" value="TolB, N-terminal domain"/>
    <property type="match status" value="1"/>
</dbReference>
<accession>A0A0D1JYH2</accession>
<dbReference type="InterPro" id="IPR014167">
    <property type="entry name" value="Tol-Pal_TolB"/>
</dbReference>
<dbReference type="HAMAP" id="MF_00671">
    <property type="entry name" value="TolB"/>
    <property type="match status" value="1"/>
</dbReference>
<dbReference type="NCBIfam" id="TIGR02800">
    <property type="entry name" value="propeller_TolB"/>
    <property type="match status" value="1"/>
</dbReference>
<organism evidence="8 9">
    <name type="scientific">Sphingomonas melonis</name>
    <dbReference type="NCBI Taxonomy" id="152682"/>
    <lineage>
        <taxon>Bacteria</taxon>
        <taxon>Pseudomonadati</taxon>
        <taxon>Pseudomonadota</taxon>
        <taxon>Alphaproteobacteria</taxon>
        <taxon>Sphingomonadales</taxon>
        <taxon>Sphingomonadaceae</taxon>
        <taxon>Sphingomonas</taxon>
    </lineage>
</organism>
<gene>
    <name evidence="5 8" type="primary">tolB</name>
    <name evidence="8" type="ORF">SR41_15400</name>
</gene>
<dbReference type="SUPFAM" id="SSF52964">
    <property type="entry name" value="TolB, N-terminal domain"/>
    <property type="match status" value="1"/>
</dbReference>
<evidence type="ECO:0000256" key="3">
    <source>
        <dbReference type="ARBA" id="ARBA00022729"/>
    </source>
</evidence>
<feature type="chain" id="PRO_5008985746" description="Tol-Pal system protein TolB" evidence="5">
    <location>
        <begin position="27"/>
        <end position="473"/>
    </location>
</feature>
<evidence type="ECO:0000313" key="9">
    <source>
        <dbReference type="Proteomes" id="UP000033203"/>
    </source>
</evidence>
<keyword evidence="5" id="KW-0131">Cell cycle</keyword>
<feature type="compositionally biased region" description="Low complexity" evidence="6">
    <location>
        <begin position="36"/>
        <end position="56"/>
    </location>
</feature>
<evidence type="ECO:0000256" key="4">
    <source>
        <dbReference type="ARBA" id="ARBA00022764"/>
    </source>
</evidence>
<evidence type="ECO:0000259" key="7">
    <source>
        <dbReference type="Pfam" id="PF04052"/>
    </source>
</evidence>
<keyword evidence="5" id="KW-0132">Cell division</keyword>
<feature type="region of interest" description="Disordered" evidence="6">
    <location>
        <begin position="36"/>
        <end position="58"/>
    </location>
</feature>